<accession>A0A0M2PRQ6</accession>
<reference evidence="2" key="1">
    <citation type="submission" date="2012-04" db="EMBL/GenBank/DDBJ databases">
        <authorList>
            <person name="Borisov I.G."/>
            <person name="Ivanikova N.V."/>
            <person name="Pinevich A.V."/>
        </authorList>
    </citation>
    <scope>NUCLEOTIDE SEQUENCE</scope>
    <source>
        <strain evidence="2">CALU 1027</strain>
    </source>
</reference>
<comment type="caution">
    <text evidence="2">The sequence shown here is derived from an EMBL/GenBank/DDBJ whole genome shotgun (WGS) entry which is preliminary data.</text>
</comment>
<dbReference type="SUPFAM" id="SSF53756">
    <property type="entry name" value="UDP-Glycosyltransferase/glycogen phosphorylase"/>
    <property type="match status" value="1"/>
</dbReference>
<evidence type="ECO:0000313" key="3">
    <source>
        <dbReference type="Proteomes" id="UP000034681"/>
    </source>
</evidence>
<evidence type="ECO:0000259" key="1">
    <source>
        <dbReference type="Pfam" id="PF00534"/>
    </source>
</evidence>
<organism evidence="2 3">
    <name type="scientific">Prochlorothrix hollandica PCC 9006 = CALU 1027</name>
    <dbReference type="NCBI Taxonomy" id="317619"/>
    <lineage>
        <taxon>Bacteria</taxon>
        <taxon>Bacillati</taxon>
        <taxon>Cyanobacteriota</taxon>
        <taxon>Cyanophyceae</taxon>
        <taxon>Prochlorotrichales</taxon>
        <taxon>Prochlorotrichaceae</taxon>
        <taxon>Prochlorothrix</taxon>
    </lineage>
</organism>
<dbReference type="RefSeq" id="WP_016924348.1">
    <property type="nucleotide sequence ID" value="NZ_KB235937.1"/>
</dbReference>
<name>A0A0M2PRQ6_PROHO</name>
<sequence length="373" mass="42344">MRVAMVLPGLHRVVRGAEVAFEAIAAELASQADTQVTLFGSGPRRSDRPYEFRSVANVPRERFETGWPFVPIFRSEYIYEEFTFVWNLRRVYRAQDFDVTVTCSYPFINWFLRWDQKSPPQVFVTQNGDHPAVETSSEYGWFNCDGLVCTNLDYFERNRDRWFCQVITNGVDPQRFSPASMDQRPQLRAAFNLPPQAPVALMVSALIPSKRIVEGIKAAAQIPDLQLVVCGDGPDRAVVHQAGQDLMPGRFHPKTLAYDQMPDIYRAADVLVHLSLDEPFGNIYLEALATGLPIVAHDREVTRWIVEETAVLVDSRDSAAIVAGLGHALTQHSPSQRAARQELVQRRFTWQAIGQQYHQFLTATIARHQESQR</sequence>
<evidence type="ECO:0000313" key="2">
    <source>
        <dbReference type="EMBL" id="KKI98834.1"/>
    </source>
</evidence>
<dbReference type="eggNOG" id="COG0438">
    <property type="taxonomic scope" value="Bacteria"/>
</dbReference>
<dbReference type="Proteomes" id="UP000034681">
    <property type="component" value="Unassembled WGS sequence"/>
</dbReference>
<dbReference type="CDD" id="cd03801">
    <property type="entry name" value="GT4_PimA-like"/>
    <property type="match status" value="1"/>
</dbReference>
<gene>
    <name evidence="2" type="ORF">PROH_13355</name>
</gene>
<keyword evidence="3" id="KW-1185">Reference proteome</keyword>
<dbReference type="STRING" id="317619.GCA_000332315_01801"/>
<dbReference type="OrthoDB" id="9806653at2"/>
<feature type="domain" description="Glycosyl transferase family 1" evidence="1">
    <location>
        <begin position="184"/>
        <end position="336"/>
    </location>
</feature>
<dbReference type="AlphaFoldDB" id="A0A0M2PRQ6"/>
<proteinExistence type="predicted"/>
<dbReference type="Gene3D" id="3.40.50.2000">
    <property type="entry name" value="Glycogen Phosphorylase B"/>
    <property type="match status" value="2"/>
</dbReference>
<dbReference type="EMBL" id="AJTX02000006">
    <property type="protein sequence ID" value="KKI98834.1"/>
    <property type="molecule type" value="Genomic_DNA"/>
</dbReference>
<dbReference type="InterPro" id="IPR001296">
    <property type="entry name" value="Glyco_trans_1"/>
</dbReference>
<dbReference type="Pfam" id="PF00534">
    <property type="entry name" value="Glycos_transf_1"/>
    <property type="match status" value="1"/>
</dbReference>
<protein>
    <recommendedName>
        <fullName evidence="1">Glycosyl transferase family 1 domain-containing protein</fullName>
    </recommendedName>
</protein>
<dbReference type="GO" id="GO:0016757">
    <property type="term" value="F:glycosyltransferase activity"/>
    <property type="evidence" value="ECO:0007669"/>
    <property type="project" value="InterPro"/>
</dbReference>
<dbReference type="PANTHER" id="PTHR12526">
    <property type="entry name" value="GLYCOSYLTRANSFERASE"/>
    <property type="match status" value="1"/>
</dbReference>
<dbReference type="PANTHER" id="PTHR12526:SF634">
    <property type="entry name" value="BLL3361 PROTEIN"/>
    <property type="match status" value="1"/>
</dbReference>